<reference evidence="3" key="1">
    <citation type="submission" date="2022-04" db="EMBL/GenBank/DDBJ databases">
        <title>Complete genome of Methanoplanus endosymbiosus DSM 3599.</title>
        <authorList>
            <person name="Chen S.-C."/>
            <person name="You Y.-T."/>
            <person name="Zhou Y.-Z."/>
            <person name="Lai M.-C."/>
        </authorList>
    </citation>
    <scope>NUCLEOTIDE SEQUENCE</scope>
    <source>
        <strain evidence="3">DSM 3599</strain>
    </source>
</reference>
<keyword evidence="1" id="KW-0812">Transmembrane</keyword>
<feature type="domain" description="Transglutaminase-like" evidence="2">
    <location>
        <begin position="84"/>
        <end position="167"/>
    </location>
</feature>
<dbReference type="InterPro" id="IPR002931">
    <property type="entry name" value="Transglutaminase-like"/>
</dbReference>
<keyword evidence="1" id="KW-0472">Membrane</keyword>
<dbReference type="KEGG" id="mend:L6E24_10345"/>
<gene>
    <name evidence="3" type="ORF">L6E24_10345</name>
</gene>
<dbReference type="GeneID" id="74308104"/>
<feature type="transmembrane region" description="Helical" evidence="1">
    <location>
        <begin position="7"/>
        <end position="25"/>
    </location>
</feature>
<dbReference type="EMBL" id="CP096115">
    <property type="protein sequence ID" value="UUX91759.1"/>
    <property type="molecule type" value="Genomic_DNA"/>
</dbReference>
<name>A0A9E7PKG7_9EURY</name>
<organism evidence="3 4">
    <name type="scientific">Methanoplanus endosymbiosus</name>
    <dbReference type="NCBI Taxonomy" id="33865"/>
    <lineage>
        <taxon>Archaea</taxon>
        <taxon>Methanobacteriati</taxon>
        <taxon>Methanobacteriota</taxon>
        <taxon>Stenosarchaea group</taxon>
        <taxon>Methanomicrobia</taxon>
        <taxon>Methanomicrobiales</taxon>
        <taxon>Methanomicrobiaceae</taxon>
        <taxon>Methanoplanus</taxon>
    </lineage>
</organism>
<evidence type="ECO:0000313" key="3">
    <source>
        <dbReference type="EMBL" id="UUX91759.1"/>
    </source>
</evidence>
<dbReference type="SUPFAM" id="SSF54001">
    <property type="entry name" value="Cysteine proteinases"/>
    <property type="match status" value="1"/>
</dbReference>
<dbReference type="InterPro" id="IPR038765">
    <property type="entry name" value="Papain-like_cys_pep_sf"/>
</dbReference>
<dbReference type="Proteomes" id="UP001060368">
    <property type="component" value="Chromosome"/>
</dbReference>
<keyword evidence="1" id="KW-1133">Transmembrane helix</keyword>
<dbReference type="RefSeq" id="WP_257741911.1">
    <property type="nucleotide sequence ID" value="NZ_CP096115.1"/>
</dbReference>
<evidence type="ECO:0000313" key="4">
    <source>
        <dbReference type="Proteomes" id="UP001060368"/>
    </source>
</evidence>
<proteinExistence type="predicted"/>
<sequence length="276" mass="30894">MDQKKGLITLIALAAGVIIISLIFFQTAEGALSNPYPYDESTKATYTDYNSHKAAMYRDALQTGDPEIKKFTQIRIKPQNSGGPDIAKICDLWDYANDEWTIVSDPRGPEFISPVTETAKADLHGDCDDFSVFLSGMINSLDIDTRIAGVDNTGVNPGHAYPEVYIGNSESDIRTAGEYIRQRYDCINVYFSSSDNGGETGYWLNLDWRIGIPPPEGYYIYGKSGLIHDIYHPGGEYYSPEKTVAYFYPDGEWNKESKQVIYFGKTKFGEPKIYGI</sequence>
<evidence type="ECO:0000259" key="2">
    <source>
        <dbReference type="Pfam" id="PF01841"/>
    </source>
</evidence>
<protein>
    <submittedName>
        <fullName evidence="3">Transglutaminase-like domain-containing protein</fullName>
    </submittedName>
</protein>
<keyword evidence="4" id="KW-1185">Reference proteome</keyword>
<evidence type="ECO:0000256" key="1">
    <source>
        <dbReference type="SAM" id="Phobius"/>
    </source>
</evidence>
<dbReference type="AlphaFoldDB" id="A0A9E7PKG7"/>
<dbReference type="Pfam" id="PF01841">
    <property type="entry name" value="Transglut_core"/>
    <property type="match status" value="1"/>
</dbReference>
<accession>A0A9E7PKG7</accession>